<evidence type="ECO:0000313" key="3">
    <source>
        <dbReference type="Proteomes" id="UP000094849"/>
    </source>
</evidence>
<dbReference type="EMBL" id="LVJZ01000003">
    <property type="protein sequence ID" value="ODB97044.1"/>
    <property type="molecule type" value="Genomic_DNA"/>
</dbReference>
<gene>
    <name evidence="2" type="ORF">A3196_09850</name>
</gene>
<evidence type="ECO:0000256" key="1">
    <source>
        <dbReference type="SAM" id="Phobius"/>
    </source>
</evidence>
<dbReference type="OrthoDB" id="283083at2"/>
<keyword evidence="1" id="KW-0812">Transmembrane</keyword>
<accession>A0A1E2URB6</accession>
<protein>
    <recommendedName>
        <fullName evidence="4">DUF4381 domain-containing protein</fullName>
    </recommendedName>
</protein>
<dbReference type="InterPro" id="IPR025489">
    <property type="entry name" value="DUF4381"/>
</dbReference>
<proteinExistence type="predicted"/>
<reference evidence="2 3" key="1">
    <citation type="submission" date="2016-03" db="EMBL/GenBank/DDBJ databases">
        <title>Chemosynthetic sulphur-oxidizing symbionts of marine invertebrate animals are capable of nitrogen fixation.</title>
        <authorList>
            <person name="Petersen J.M."/>
            <person name="Kemper A."/>
            <person name="Gruber-Vodicka H."/>
            <person name="Cardini U."/>
            <person name="Geest Mvander."/>
            <person name="Kleiner M."/>
            <person name="Bulgheresi S."/>
            <person name="Fussmann M."/>
            <person name="Herbold C."/>
            <person name="Seah B.K.B."/>
            <person name="Antony C.Paul."/>
            <person name="Liu D."/>
            <person name="Belitz A."/>
            <person name="Weber M."/>
        </authorList>
    </citation>
    <scope>NUCLEOTIDE SEQUENCE [LARGE SCALE GENOMIC DNA]</scope>
    <source>
        <strain evidence="2">G_D</strain>
    </source>
</reference>
<name>A0A1E2URB6_9GAMM</name>
<dbReference type="Proteomes" id="UP000094849">
    <property type="component" value="Unassembled WGS sequence"/>
</dbReference>
<feature type="transmembrane region" description="Helical" evidence="1">
    <location>
        <begin position="20"/>
        <end position="40"/>
    </location>
</feature>
<keyword evidence="1" id="KW-0472">Membrane</keyword>
<dbReference type="Pfam" id="PF14316">
    <property type="entry name" value="DUF4381"/>
    <property type="match status" value="1"/>
</dbReference>
<keyword evidence="3" id="KW-1185">Reference proteome</keyword>
<dbReference type="STRING" id="1818881.A3196_09850"/>
<evidence type="ECO:0008006" key="4">
    <source>
        <dbReference type="Google" id="ProtNLM"/>
    </source>
</evidence>
<dbReference type="AlphaFoldDB" id="A0A1E2URB6"/>
<sequence>MDPLRDIRGIDTVSWWPLAPGWWLLLIGIALLVLLVWWAIRRRRLYPLGRWQQDARRHLIDLKRRIKQEPAKPVASDLSELLRRIAIARCGRSMTASLTDEAWLAWLQRNDSSGFPWQEKGRLLLELPYAPPDRSADNETLVQLIDAAIHWVSEDACHV</sequence>
<evidence type="ECO:0000313" key="2">
    <source>
        <dbReference type="EMBL" id="ODB97044.1"/>
    </source>
</evidence>
<dbReference type="RefSeq" id="WP_069004771.1">
    <property type="nucleotide sequence ID" value="NZ_LVJW01000003.1"/>
</dbReference>
<keyword evidence="1" id="KW-1133">Transmembrane helix</keyword>
<organism evidence="2 3">
    <name type="scientific">Candidatus Thiodiazotropha endoloripes</name>
    <dbReference type="NCBI Taxonomy" id="1818881"/>
    <lineage>
        <taxon>Bacteria</taxon>
        <taxon>Pseudomonadati</taxon>
        <taxon>Pseudomonadota</taxon>
        <taxon>Gammaproteobacteria</taxon>
        <taxon>Chromatiales</taxon>
        <taxon>Sedimenticolaceae</taxon>
        <taxon>Candidatus Thiodiazotropha</taxon>
    </lineage>
</organism>
<comment type="caution">
    <text evidence="2">The sequence shown here is derived from an EMBL/GenBank/DDBJ whole genome shotgun (WGS) entry which is preliminary data.</text>
</comment>